<evidence type="ECO:0000256" key="1">
    <source>
        <dbReference type="ARBA" id="ARBA00004496"/>
    </source>
</evidence>
<protein>
    <recommendedName>
        <fullName evidence="5">MIF4G domain-containing protein</fullName>
    </recommendedName>
</protein>
<dbReference type="InterPro" id="IPR003890">
    <property type="entry name" value="MIF4G-like_typ-3"/>
</dbReference>
<evidence type="ECO:0000259" key="5">
    <source>
        <dbReference type="SMART" id="SM00543"/>
    </source>
</evidence>
<feature type="compositionally biased region" description="Low complexity" evidence="4">
    <location>
        <begin position="162"/>
        <end position="172"/>
    </location>
</feature>
<dbReference type="GO" id="GO:0005737">
    <property type="term" value="C:cytoplasm"/>
    <property type="evidence" value="ECO:0007669"/>
    <property type="project" value="UniProtKB-SubCell"/>
</dbReference>
<keyword evidence="3" id="KW-0810">Translation regulation</keyword>
<dbReference type="PANTHER" id="PTHR23254:SF15">
    <property type="entry name" value="POLYADENYLATE-BINDING PROTEIN-INTERACTING PROTEIN 1"/>
    <property type="match status" value="1"/>
</dbReference>
<feature type="compositionally biased region" description="Low complexity" evidence="4">
    <location>
        <begin position="82"/>
        <end position="109"/>
    </location>
</feature>
<reference evidence="6" key="2">
    <citation type="submission" date="2022-10" db="EMBL/GenBank/DDBJ databases">
        <authorList>
            <consortium name="ENA_rothamsted_submissions"/>
            <consortium name="culmorum"/>
            <person name="King R."/>
        </authorList>
    </citation>
    <scope>NUCLEOTIDE SEQUENCE</scope>
</reference>
<feature type="region of interest" description="Disordered" evidence="4">
    <location>
        <begin position="431"/>
        <end position="453"/>
    </location>
</feature>
<feature type="domain" description="MIF4G" evidence="5">
    <location>
        <begin position="222"/>
        <end position="425"/>
    </location>
</feature>
<dbReference type="SUPFAM" id="SSF48371">
    <property type="entry name" value="ARM repeat"/>
    <property type="match status" value="1"/>
</dbReference>
<evidence type="ECO:0000256" key="3">
    <source>
        <dbReference type="ARBA" id="ARBA00022845"/>
    </source>
</evidence>
<comment type="subcellular location">
    <subcellularLocation>
        <location evidence="1">Cytoplasm</location>
    </subcellularLocation>
</comment>
<evidence type="ECO:0000256" key="2">
    <source>
        <dbReference type="ARBA" id="ARBA00022490"/>
    </source>
</evidence>
<dbReference type="OrthoDB" id="8171816at2759"/>
<gene>
    <name evidence="6" type="ORF">CHIRRI_LOCUS1178</name>
</gene>
<accession>A0A9N9RJD9</accession>
<dbReference type="InterPro" id="IPR016024">
    <property type="entry name" value="ARM-type_fold"/>
</dbReference>
<dbReference type="AlphaFoldDB" id="A0A9N9RJD9"/>
<dbReference type="Pfam" id="PF02854">
    <property type="entry name" value="MIF4G"/>
    <property type="match status" value="1"/>
</dbReference>
<dbReference type="Proteomes" id="UP001153620">
    <property type="component" value="Chromosome 1"/>
</dbReference>
<feature type="compositionally biased region" description="Polar residues" evidence="4">
    <location>
        <begin position="434"/>
        <end position="452"/>
    </location>
</feature>
<dbReference type="SMART" id="SM00543">
    <property type="entry name" value="MIF4G"/>
    <property type="match status" value="1"/>
</dbReference>
<feature type="compositionally biased region" description="Low complexity" evidence="4">
    <location>
        <begin position="121"/>
        <end position="138"/>
    </location>
</feature>
<organism evidence="6 7">
    <name type="scientific">Chironomus riparius</name>
    <dbReference type="NCBI Taxonomy" id="315576"/>
    <lineage>
        <taxon>Eukaryota</taxon>
        <taxon>Metazoa</taxon>
        <taxon>Ecdysozoa</taxon>
        <taxon>Arthropoda</taxon>
        <taxon>Hexapoda</taxon>
        <taxon>Insecta</taxon>
        <taxon>Pterygota</taxon>
        <taxon>Neoptera</taxon>
        <taxon>Endopterygota</taxon>
        <taxon>Diptera</taxon>
        <taxon>Nematocera</taxon>
        <taxon>Chironomoidea</taxon>
        <taxon>Chironomidae</taxon>
        <taxon>Chironominae</taxon>
        <taxon>Chironomus</taxon>
    </lineage>
</organism>
<evidence type="ECO:0000313" key="6">
    <source>
        <dbReference type="EMBL" id="CAG9798193.1"/>
    </source>
</evidence>
<dbReference type="GO" id="GO:0003723">
    <property type="term" value="F:RNA binding"/>
    <property type="evidence" value="ECO:0007669"/>
    <property type="project" value="InterPro"/>
</dbReference>
<keyword evidence="2" id="KW-0963">Cytoplasm</keyword>
<evidence type="ECO:0000256" key="4">
    <source>
        <dbReference type="SAM" id="MobiDB-lite"/>
    </source>
</evidence>
<sequence length="528" mass="60626">MDPRYSQANAPDAYNAYLYAQHNAAALNRNQELSASAPEFIPKFSSPISGDWNYQAHHQESSQNVFPSAPHAFPQNSRPFPQQQQQQQQQSYAQQQRPHFPVYQQQQQQTNRNYRPDLLHNHQSNYSNHHQQQQQQQHHGQHYLMMNQQPHQSMSGNYQRHNAGSGNSASSSAGGGGGGDNGMMQSGSSIQNRLNFNNAQQPEQVVQEPVPHRQTETEQLALDYLGEVITKLNDNPGLFETYQKKLREMFLELASNHFVMSNAIETIFEQSVNEQNFRYTGARLCLLLDNLDLSPNSTFRGLLVMKMDFQNTEQVQFMNNEQRRVRGSTLFLAELFVQLTRPEDTRRAVDVSHYVLDSIMLLLTRAGPENVKCVCQTLKLAGYDLQKENPTEVEDAINQLRHISEEQNIATKRLIQSVVDLFYDNWGRKDEQENQQPNAVSDLQQNPPQYNDSPVFYGPDGKIITEEESSFLNSNMPESYPINIDEIIDFLFSSDESDYADEDDEPEMDLEMQMAYKEFIKDGGRKKD</sequence>
<feature type="compositionally biased region" description="Polar residues" evidence="4">
    <location>
        <begin position="146"/>
        <end position="160"/>
    </location>
</feature>
<dbReference type="GO" id="GO:0008494">
    <property type="term" value="F:translation activator activity"/>
    <property type="evidence" value="ECO:0007669"/>
    <property type="project" value="TreeGrafter"/>
</dbReference>
<dbReference type="Gene3D" id="1.25.40.180">
    <property type="match status" value="1"/>
</dbReference>
<dbReference type="EMBL" id="OU895877">
    <property type="protein sequence ID" value="CAG9798193.1"/>
    <property type="molecule type" value="Genomic_DNA"/>
</dbReference>
<evidence type="ECO:0000313" key="7">
    <source>
        <dbReference type="Proteomes" id="UP001153620"/>
    </source>
</evidence>
<dbReference type="InterPro" id="IPR051367">
    <property type="entry name" value="mRNA_TranslReg/HistoneTransl"/>
</dbReference>
<reference evidence="6" key="1">
    <citation type="submission" date="2022-01" db="EMBL/GenBank/DDBJ databases">
        <authorList>
            <person name="King R."/>
        </authorList>
    </citation>
    <scope>NUCLEOTIDE SEQUENCE</scope>
</reference>
<dbReference type="PANTHER" id="PTHR23254">
    <property type="entry name" value="EIF4G DOMAIN PROTEIN"/>
    <property type="match status" value="1"/>
</dbReference>
<keyword evidence="7" id="KW-1185">Reference proteome</keyword>
<dbReference type="GO" id="GO:0006446">
    <property type="term" value="P:regulation of translational initiation"/>
    <property type="evidence" value="ECO:0007669"/>
    <property type="project" value="TreeGrafter"/>
</dbReference>
<name>A0A9N9RJD9_9DIPT</name>
<feature type="region of interest" description="Disordered" evidence="4">
    <location>
        <begin position="58"/>
        <end position="189"/>
    </location>
</feature>
<proteinExistence type="predicted"/>